<protein>
    <submittedName>
        <fullName evidence="1">Uncharacterized protein LOC122133219</fullName>
    </submittedName>
</protein>
<proteinExistence type="predicted"/>
<evidence type="ECO:0000313" key="1">
    <source>
        <dbReference type="EMBL" id="CAJ1079913.1"/>
    </source>
</evidence>
<gene>
    <name evidence="1" type="ORF">XNOV1_A027567</name>
</gene>
<evidence type="ECO:0000313" key="2">
    <source>
        <dbReference type="Proteomes" id="UP001178508"/>
    </source>
</evidence>
<dbReference type="AlphaFoldDB" id="A0AAV1H5I2"/>
<reference evidence="1" key="1">
    <citation type="submission" date="2023-08" db="EMBL/GenBank/DDBJ databases">
        <authorList>
            <person name="Alioto T."/>
            <person name="Alioto T."/>
            <person name="Gomez Garrido J."/>
        </authorList>
    </citation>
    <scope>NUCLEOTIDE SEQUENCE</scope>
</reference>
<keyword evidence="2" id="KW-1185">Reference proteome</keyword>
<dbReference type="EMBL" id="OY660881">
    <property type="protein sequence ID" value="CAJ1079913.1"/>
    <property type="molecule type" value="Genomic_DNA"/>
</dbReference>
<sequence>MTWGQIQRAKQEKSNLHGVWLDLVNAYGSVPHKLIQFALEFFYIPKSINNLIILRGAHQTVEEIKLQTGQRLPPLQSYMDDHSGSADSPLHKKMPEVARRASTRNDNTIFVAGGKQIPLPANQPIQSLGRQYKADLSDKHAGKAVRKQLSEDLARINKSQLPGKFKVWCYNFTLYQRIMWPPKMCEIPSSKVNGLDRLTNSYIRKWLGLLHCFSDIGLFGAKSLQLPVQSITLGYKQEKARLVLKLKESSDPTVRKALVPTQTGRKWQAGQEVAKAISRLQHQEIVGRVQVGGVGFGWGESPRLWSKATKRERKFLLLRGTVVEEVSRADKEQYTIKALS</sequence>
<organism evidence="1 2">
    <name type="scientific">Xyrichtys novacula</name>
    <name type="common">Pearly razorfish</name>
    <name type="synonym">Hemipteronotus novacula</name>
    <dbReference type="NCBI Taxonomy" id="13765"/>
    <lineage>
        <taxon>Eukaryota</taxon>
        <taxon>Metazoa</taxon>
        <taxon>Chordata</taxon>
        <taxon>Craniata</taxon>
        <taxon>Vertebrata</taxon>
        <taxon>Euteleostomi</taxon>
        <taxon>Actinopterygii</taxon>
        <taxon>Neopterygii</taxon>
        <taxon>Teleostei</taxon>
        <taxon>Neoteleostei</taxon>
        <taxon>Acanthomorphata</taxon>
        <taxon>Eupercaria</taxon>
        <taxon>Labriformes</taxon>
        <taxon>Labridae</taxon>
        <taxon>Xyrichtys</taxon>
    </lineage>
</organism>
<accession>A0AAV1H5I2</accession>
<dbReference type="Proteomes" id="UP001178508">
    <property type="component" value="Chromosome 18"/>
</dbReference>
<name>A0AAV1H5I2_XYRNO</name>